<dbReference type="Proteomes" id="UP001567538">
    <property type="component" value="Unassembled WGS sequence"/>
</dbReference>
<accession>A0ABD1GAD9</accession>
<keyword evidence="1" id="KW-0732">Signal</keyword>
<dbReference type="AlphaFoldDB" id="A0ABD1GAD9"/>
<evidence type="ECO:0000313" key="3">
    <source>
        <dbReference type="Proteomes" id="UP001567538"/>
    </source>
</evidence>
<gene>
    <name evidence="2" type="ORF">AAHA92_25022</name>
</gene>
<name>A0ABD1GAD9_SALDI</name>
<dbReference type="EMBL" id="JBEAFC010000009">
    <property type="protein sequence ID" value="KAL1540710.1"/>
    <property type="molecule type" value="Genomic_DNA"/>
</dbReference>
<proteinExistence type="predicted"/>
<evidence type="ECO:0000313" key="2">
    <source>
        <dbReference type="EMBL" id="KAL1540710.1"/>
    </source>
</evidence>
<sequence>MWSLGVVCIEFWTLSLLHMPRRCSKFRCLPSGLLSSGRRCCRESSRCCVFAVRHCSPPSLPRRVAVKPLSPALVLDASAVTGSVSPRQPLLFLPLSVPFALVTFHSVGFEQQFEAD</sequence>
<feature type="chain" id="PRO_5044875704" description="Secreted protein" evidence="1">
    <location>
        <begin position="18"/>
        <end position="116"/>
    </location>
</feature>
<organism evidence="2 3">
    <name type="scientific">Salvia divinorum</name>
    <name type="common">Maria pastora</name>
    <name type="synonym">Diviner's sage</name>
    <dbReference type="NCBI Taxonomy" id="28513"/>
    <lineage>
        <taxon>Eukaryota</taxon>
        <taxon>Viridiplantae</taxon>
        <taxon>Streptophyta</taxon>
        <taxon>Embryophyta</taxon>
        <taxon>Tracheophyta</taxon>
        <taxon>Spermatophyta</taxon>
        <taxon>Magnoliopsida</taxon>
        <taxon>eudicotyledons</taxon>
        <taxon>Gunneridae</taxon>
        <taxon>Pentapetalae</taxon>
        <taxon>asterids</taxon>
        <taxon>lamiids</taxon>
        <taxon>Lamiales</taxon>
        <taxon>Lamiaceae</taxon>
        <taxon>Nepetoideae</taxon>
        <taxon>Mentheae</taxon>
        <taxon>Salviinae</taxon>
        <taxon>Salvia</taxon>
        <taxon>Salvia subgen. Calosphace</taxon>
    </lineage>
</organism>
<reference evidence="2 3" key="1">
    <citation type="submission" date="2024-06" db="EMBL/GenBank/DDBJ databases">
        <title>A chromosome level genome sequence of Diviner's sage (Salvia divinorum).</title>
        <authorList>
            <person name="Ford S.A."/>
            <person name="Ro D.-K."/>
            <person name="Ness R.W."/>
            <person name="Phillips M.A."/>
        </authorList>
    </citation>
    <scope>NUCLEOTIDE SEQUENCE [LARGE SCALE GENOMIC DNA]</scope>
    <source>
        <strain evidence="2">SAF-2024a</strain>
        <tissue evidence="2">Leaf</tissue>
    </source>
</reference>
<keyword evidence="3" id="KW-1185">Reference proteome</keyword>
<protein>
    <recommendedName>
        <fullName evidence="4">Secreted protein</fullName>
    </recommendedName>
</protein>
<evidence type="ECO:0000256" key="1">
    <source>
        <dbReference type="SAM" id="SignalP"/>
    </source>
</evidence>
<evidence type="ECO:0008006" key="4">
    <source>
        <dbReference type="Google" id="ProtNLM"/>
    </source>
</evidence>
<feature type="signal peptide" evidence="1">
    <location>
        <begin position="1"/>
        <end position="17"/>
    </location>
</feature>
<comment type="caution">
    <text evidence="2">The sequence shown here is derived from an EMBL/GenBank/DDBJ whole genome shotgun (WGS) entry which is preliminary data.</text>
</comment>